<dbReference type="Proteomes" id="UP001165190">
    <property type="component" value="Unassembled WGS sequence"/>
</dbReference>
<evidence type="ECO:0000256" key="1">
    <source>
        <dbReference type="SAM" id="MobiDB-lite"/>
    </source>
</evidence>
<keyword evidence="4" id="KW-1185">Reference proteome</keyword>
<organism evidence="3 4">
    <name type="scientific">Hibiscus trionum</name>
    <name type="common">Flower of an hour</name>
    <dbReference type="NCBI Taxonomy" id="183268"/>
    <lineage>
        <taxon>Eukaryota</taxon>
        <taxon>Viridiplantae</taxon>
        <taxon>Streptophyta</taxon>
        <taxon>Embryophyta</taxon>
        <taxon>Tracheophyta</taxon>
        <taxon>Spermatophyta</taxon>
        <taxon>Magnoliopsida</taxon>
        <taxon>eudicotyledons</taxon>
        <taxon>Gunneridae</taxon>
        <taxon>Pentapetalae</taxon>
        <taxon>rosids</taxon>
        <taxon>malvids</taxon>
        <taxon>Malvales</taxon>
        <taxon>Malvaceae</taxon>
        <taxon>Malvoideae</taxon>
        <taxon>Hibiscus</taxon>
    </lineage>
</organism>
<dbReference type="AlphaFoldDB" id="A0A9W7MWN6"/>
<feature type="compositionally biased region" description="Polar residues" evidence="1">
    <location>
        <begin position="82"/>
        <end position="96"/>
    </location>
</feature>
<reference evidence="3" key="1">
    <citation type="submission" date="2023-05" db="EMBL/GenBank/DDBJ databases">
        <title>Genome and transcriptome analyses reveal genes involved in the formation of fine ridges on petal epidermal cells in Hibiscus trionum.</title>
        <authorList>
            <person name="Koshimizu S."/>
            <person name="Masuda S."/>
            <person name="Ishii T."/>
            <person name="Shirasu K."/>
            <person name="Hoshino A."/>
            <person name="Arita M."/>
        </authorList>
    </citation>
    <scope>NUCLEOTIDE SEQUENCE</scope>
    <source>
        <strain evidence="3">Hamamatsu line</strain>
    </source>
</reference>
<name>A0A9W7MWN6_HIBTR</name>
<gene>
    <name evidence="3" type="ORF">HRI_005185200</name>
</gene>
<dbReference type="OrthoDB" id="10435532at2759"/>
<sequence>MNFSLFHLLFLLSLLITHLSFSRVLADSHFEEFDAEDGETIEEEILDHHSIRSPPVTESDSHPLTDLETQTEPDPNHVPASDTPSQSDLQKPSATSFEYWDEDNLRAYPSNSRRPNLQRILKTPLPMTQIRKRPRNPKT</sequence>
<dbReference type="EMBL" id="BSYR01000077">
    <property type="protein sequence ID" value="GMJ15160.1"/>
    <property type="molecule type" value="Genomic_DNA"/>
</dbReference>
<proteinExistence type="predicted"/>
<feature type="compositionally biased region" description="Basic residues" evidence="1">
    <location>
        <begin position="130"/>
        <end position="139"/>
    </location>
</feature>
<evidence type="ECO:0000256" key="2">
    <source>
        <dbReference type="SAM" id="SignalP"/>
    </source>
</evidence>
<evidence type="ECO:0000313" key="3">
    <source>
        <dbReference type="EMBL" id="GMJ15160.1"/>
    </source>
</evidence>
<accession>A0A9W7MWN6</accession>
<evidence type="ECO:0000313" key="4">
    <source>
        <dbReference type="Proteomes" id="UP001165190"/>
    </source>
</evidence>
<keyword evidence="2" id="KW-0732">Signal</keyword>
<protein>
    <submittedName>
        <fullName evidence="3">Uncharacterized protein</fullName>
    </submittedName>
</protein>
<feature type="region of interest" description="Disordered" evidence="1">
    <location>
        <begin position="36"/>
        <end position="139"/>
    </location>
</feature>
<feature type="chain" id="PRO_5040852635" evidence="2">
    <location>
        <begin position="27"/>
        <end position="139"/>
    </location>
</feature>
<comment type="caution">
    <text evidence="3">The sequence shown here is derived from an EMBL/GenBank/DDBJ whole genome shotgun (WGS) entry which is preliminary data.</text>
</comment>
<feature type="compositionally biased region" description="Acidic residues" evidence="1">
    <location>
        <begin position="36"/>
        <end position="45"/>
    </location>
</feature>
<feature type="signal peptide" evidence="2">
    <location>
        <begin position="1"/>
        <end position="26"/>
    </location>
</feature>